<dbReference type="InterPro" id="IPR039647">
    <property type="entry name" value="EF_hand_pair_protein_CML-like"/>
</dbReference>
<dbReference type="STRING" id="4565.A0A3B6LW57"/>
<dbReference type="Proteomes" id="UP000019116">
    <property type="component" value="Chromosome 5B"/>
</dbReference>
<reference evidence="5" key="1">
    <citation type="submission" date="2018-08" db="EMBL/GenBank/DDBJ databases">
        <authorList>
            <person name="Rossello M."/>
        </authorList>
    </citation>
    <scope>NUCLEOTIDE SEQUENCE [LARGE SCALE GENOMIC DNA]</scope>
    <source>
        <strain evidence="5">cv. Chinese Spring</strain>
    </source>
</reference>
<dbReference type="RefSeq" id="XP_044394114.1">
    <property type="nucleotide sequence ID" value="XM_044538179.1"/>
</dbReference>
<accession>A0A3B6LW57</accession>
<evidence type="ECO:0000256" key="2">
    <source>
        <dbReference type="ARBA" id="ARBA00022737"/>
    </source>
</evidence>
<evidence type="ECO:0000256" key="3">
    <source>
        <dbReference type="ARBA" id="ARBA00022837"/>
    </source>
</evidence>
<dbReference type="OMA" id="QEDCRRM"/>
<gene>
    <name evidence="5" type="primary">LOC123117415</name>
</gene>
<dbReference type="Gene3D" id="1.10.238.10">
    <property type="entry name" value="EF-hand"/>
    <property type="match status" value="1"/>
</dbReference>
<dbReference type="PROSITE" id="PS00018">
    <property type="entry name" value="EF_HAND_1"/>
    <property type="match status" value="1"/>
</dbReference>
<dbReference type="Gramene" id="TraesSTA5B03G02985080.1">
    <property type="protein sequence ID" value="TraesSTA5B03G02985080.1.CDS1"/>
    <property type="gene ID" value="TraesSTA5B03G02985080"/>
</dbReference>
<keyword evidence="3" id="KW-0106">Calcium</keyword>
<dbReference type="GeneID" id="123117415"/>
<dbReference type="Gramene" id="TraesCS5B03G1170900.1">
    <property type="protein sequence ID" value="TraesCS5B03G1170900.1.CDS1"/>
    <property type="gene ID" value="TraesCS5B03G1170900"/>
</dbReference>
<evidence type="ECO:0000256" key="1">
    <source>
        <dbReference type="ARBA" id="ARBA00022723"/>
    </source>
</evidence>
<keyword evidence="1" id="KW-0479">Metal-binding</keyword>
<dbReference type="PANTHER" id="PTHR10891">
    <property type="entry name" value="EF-HAND CALCIUM-BINDING DOMAIN CONTAINING PROTEIN"/>
    <property type="match status" value="1"/>
</dbReference>
<proteinExistence type="predicted"/>
<protein>
    <recommendedName>
        <fullName evidence="4">EF-hand domain-containing protein</fullName>
    </recommendedName>
</protein>
<dbReference type="CDD" id="cd00051">
    <property type="entry name" value="EFh"/>
    <property type="match status" value="1"/>
</dbReference>
<sequence length="203" mass="20812">MCQAARACHNNGLVASVSSLLISLVIKPLAKNAILTGRSILALLAGDGAGNASSAAAAPRGQHCEHCAASEDDARLSGSDAAAVIASLGLVPRRRRCGNDDDDDDGMVVCGGCEAMGVVEEVAWGSKEAGEAELREAFGVFDRDGDGLVSAAELWGVLRRLGMTEGARYEDCARMVAAAAARHGGVDGGLGFPEFKAMMEHAV</sequence>
<dbReference type="Pfam" id="PF13405">
    <property type="entry name" value="EF-hand_6"/>
    <property type="match status" value="1"/>
</dbReference>
<dbReference type="OrthoDB" id="26525at2759"/>
<evidence type="ECO:0000313" key="6">
    <source>
        <dbReference type="Proteomes" id="UP000019116"/>
    </source>
</evidence>
<dbReference type="GO" id="GO:0005509">
    <property type="term" value="F:calcium ion binding"/>
    <property type="evidence" value="ECO:0000318"/>
    <property type="project" value="GO_Central"/>
</dbReference>
<dbReference type="Gramene" id="TraesJAG5B03G02991330.1">
    <property type="protein sequence ID" value="TraesJAG5B03G02991330.1.CDS1"/>
    <property type="gene ID" value="TraesJAG5B03G02991330"/>
</dbReference>
<dbReference type="Gramene" id="TraesCS5B02G480300.1">
    <property type="protein sequence ID" value="TraesCS5B02G480300.1.cds1"/>
    <property type="gene ID" value="TraesCS5B02G480300"/>
</dbReference>
<name>A0A3B6LW57_WHEAT</name>
<dbReference type="SMART" id="SM00054">
    <property type="entry name" value="EFh"/>
    <property type="match status" value="1"/>
</dbReference>
<dbReference type="AlphaFoldDB" id="A0A3B6LW57"/>
<dbReference type="SUPFAM" id="SSF47473">
    <property type="entry name" value="EF-hand"/>
    <property type="match status" value="1"/>
</dbReference>
<dbReference type="InterPro" id="IPR002048">
    <property type="entry name" value="EF_hand_dom"/>
</dbReference>
<keyword evidence="6" id="KW-1185">Reference proteome</keyword>
<keyword evidence="2" id="KW-0677">Repeat</keyword>
<feature type="domain" description="EF-hand" evidence="4">
    <location>
        <begin position="129"/>
        <end position="164"/>
    </location>
</feature>
<dbReference type="Gramene" id="TraesNOR5B03G03022450.1">
    <property type="protein sequence ID" value="TraesNOR5B03G03022450.1.CDS1"/>
    <property type="gene ID" value="TraesNOR5B03G03022450"/>
</dbReference>
<dbReference type="InterPro" id="IPR018247">
    <property type="entry name" value="EF_Hand_1_Ca_BS"/>
</dbReference>
<evidence type="ECO:0000259" key="4">
    <source>
        <dbReference type="PROSITE" id="PS50222"/>
    </source>
</evidence>
<dbReference type="EnsemblPlants" id="TraesCS5B02G480300.1">
    <property type="protein sequence ID" value="TraesCS5B02G480300.1.cds1"/>
    <property type="gene ID" value="TraesCS5B02G480300"/>
</dbReference>
<dbReference type="KEGG" id="taes:123117415"/>
<evidence type="ECO:0000313" key="5">
    <source>
        <dbReference type="EnsemblPlants" id="TraesCS5B02G480300.1.cds1"/>
    </source>
</evidence>
<organism evidence="5">
    <name type="scientific">Triticum aestivum</name>
    <name type="common">Wheat</name>
    <dbReference type="NCBI Taxonomy" id="4565"/>
    <lineage>
        <taxon>Eukaryota</taxon>
        <taxon>Viridiplantae</taxon>
        <taxon>Streptophyta</taxon>
        <taxon>Embryophyta</taxon>
        <taxon>Tracheophyta</taxon>
        <taxon>Spermatophyta</taxon>
        <taxon>Magnoliopsida</taxon>
        <taxon>Liliopsida</taxon>
        <taxon>Poales</taxon>
        <taxon>Poaceae</taxon>
        <taxon>BOP clade</taxon>
        <taxon>Pooideae</taxon>
        <taxon>Triticodae</taxon>
        <taxon>Triticeae</taxon>
        <taxon>Triticinae</taxon>
        <taxon>Triticum</taxon>
    </lineage>
</organism>
<reference evidence="5" key="2">
    <citation type="submission" date="2018-10" db="UniProtKB">
        <authorList>
            <consortium name="EnsemblPlants"/>
        </authorList>
    </citation>
    <scope>IDENTIFICATION</scope>
</reference>
<dbReference type="PROSITE" id="PS50222">
    <property type="entry name" value="EF_HAND_2"/>
    <property type="match status" value="1"/>
</dbReference>
<dbReference type="InterPro" id="IPR011992">
    <property type="entry name" value="EF-hand-dom_pair"/>
</dbReference>